<dbReference type="Proteomes" id="UP001589766">
    <property type="component" value="Unassembled WGS sequence"/>
</dbReference>
<dbReference type="Gene3D" id="3.30.300.30">
    <property type="match status" value="1"/>
</dbReference>
<proteinExistence type="predicted"/>
<dbReference type="InterPro" id="IPR025110">
    <property type="entry name" value="AMP-bd_C"/>
</dbReference>
<dbReference type="EMBL" id="JBHLWH010000028">
    <property type="protein sequence ID" value="MFC0249073.1"/>
    <property type="molecule type" value="Genomic_DNA"/>
</dbReference>
<protein>
    <submittedName>
        <fullName evidence="3">Class I adenylate-forming enzyme family protein</fullName>
    </submittedName>
</protein>
<organism evidence="3 4">
    <name type="scientific">Citricoccus parietis</name>
    <dbReference type="NCBI Taxonomy" id="592307"/>
    <lineage>
        <taxon>Bacteria</taxon>
        <taxon>Bacillati</taxon>
        <taxon>Actinomycetota</taxon>
        <taxon>Actinomycetes</taxon>
        <taxon>Micrococcales</taxon>
        <taxon>Micrococcaceae</taxon>
        <taxon>Citricoccus</taxon>
    </lineage>
</organism>
<dbReference type="PROSITE" id="PS00455">
    <property type="entry name" value="AMP_BINDING"/>
    <property type="match status" value="1"/>
</dbReference>
<reference evidence="3 4" key="1">
    <citation type="submission" date="2024-09" db="EMBL/GenBank/DDBJ databases">
        <authorList>
            <person name="Sun Q."/>
            <person name="Mori K."/>
        </authorList>
    </citation>
    <scope>NUCLEOTIDE SEQUENCE [LARGE SCALE GENOMIC DNA]</scope>
    <source>
        <strain evidence="3 4">CCM 7609</strain>
    </source>
</reference>
<dbReference type="InterPro" id="IPR045851">
    <property type="entry name" value="AMP-bd_C_sf"/>
</dbReference>
<gene>
    <name evidence="3" type="ORF">ACFFIO_11240</name>
</gene>
<dbReference type="Pfam" id="PF00501">
    <property type="entry name" value="AMP-binding"/>
    <property type="match status" value="1"/>
</dbReference>
<feature type="domain" description="AMP-binding enzyme C-terminal" evidence="2">
    <location>
        <begin position="427"/>
        <end position="502"/>
    </location>
</feature>
<evidence type="ECO:0000313" key="4">
    <source>
        <dbReference type="Proteomes" id="UP001589766"/>
    </source>
</evidence>
<sequence length="520" mass="56922">MWRHPEIRTLPDIPRYWAQRDPQKVALLQGELTLTYGELHELSSQAGQALNGALDPATPVGYLGRNCLELWVLWFGAGKSGRPFVPLNWRLAPRELAALLEDSGVGLVVVEVEFADQVQLALDLMEHPVSMLPLAPEATGGTGLRDWQAGYPTEDPAAEVFGHDAALIAYTSGTTGRPKGALTTHESFSFSFLSDELEPTISWDRDYVALMVMPNFHLAGTWVSLPALYQGASLAVVPAFEPAAVLDAVDRYQPTFMCLVPTAIQFLLDHERARRTDFSRLKTVVYAGSSINASTIRKALDILDCDLRQFLGTTETYIISILRPEDHDLDRPELLASCGKPIPLVEVQITDPDGNEVPDGQVGELRVHTPMLMAGYLNKPEETANAVENHWYRTGDVGYRNPEGYLFLVDRAKDMVVTGGENVYSIEVERAVASFPGVSQVAVVGTPDNRWGEVVTAYIVVDPGAQLDAGALQEHCRSLIAAYKVPRIVNVVDDLPLTPSGKIRKADIRVQAAEAATTGR</sequence>
<dbReference type="Pfam" id="PF13193">
    <property type="entry name" value="AMP-binding_C"/>
    <property type="match status" value="1"/>
</dbReference>
<evidence type="ECO:0000259" key="2">
    <source>
        <dbReference type="Pfam" id="PF13193"/>
    </source>
</evidence>
<dbReference type="InterPro" id="IPR000873">
    <property type="entry name" value="AMP-dep_synth/lig_dom"/>
</dbReference>
<comment type="caution">
    <text evidence="3">The sequence shown here is derived from an EMBL/GenBank/DDBJ whole genome shotgun (WGS) entry which is preliminary data.</text>
</comment>
<dbReference type="SUPFAM" id="SSF56801">
    <property type="entry name" value="Acetyl-CoA synthetase-like"/>
    <property type="match status" value="1"/>
</dbReference>
<dbReference type="InterPro" id="IPR050237">
    <property type="entry name" value="ATP-dep_AMP-bd_enzyme"/>
</dbReference>
<dbReference type="RefSeq" id="WP_378041842.1">
    <property type="nucleotide sequence ID" value="NZ_JBHLWH010000028.1"/>
</dbReference>
<dbReference type="Gene3D" id="3.40.50.12780">
    <property type="entry name" value="N-terminal domain of ligase-like"/>
    <property type="match status" value="1"/>
</dbReference>
<accession>A0ABV6F6C6</accession>
<dbReference type="InterPro" id="IPR042099">
    <property type="entry name" value="ANL_N_sf"/>
</dbReference>
<dbReference type="InterPro" id="IPR020845">
    <property type="entry name" value="AMP-binding_CS"/>
</dbReference>
<dbReference type="PANTHER" id="PTHR43767">
    <property type="entry name" value="LONG-CHAIN-FATTY-ACID--COA LIGASE"/>
    <property type="match status" value="1"/>
</dbReference>
<name>A0ABV6F6C6_9MICC</name>
<keyword evidence="4" id="KW-1185">Reference proteome</keyword>
<evidence type="ECO:0000313" key="3">
    <source>
        <dbReference type="EMBL" id="MFC0249073.1"/>
    </source>
</evidence>
<feature type="domain" description="AMP-dependent synthetase/ligase" evidence="1">
    <location>
        <begin position="16"/>
        <end position="377"/>
    </location>
</feature>
<evidence type="ECO:0000259" key="1">
    <source>
        <dbReference type="Pfam" id="PF00501"/>
    </source>
</evidence>
<dbReference type="PANTHER" id="PTHR43767:SF1">
    <property type="entry name" value="NONRIBOSOMAL PEPTIDE SYNTHASE PES1 (EUROFUNG)-RELATED"/>
    <property type="match status" value="1"/>
</dbReference>